<dbReference type="CDD" id="cd00821">
    <property type="entry name" value="PH"/>
    <property type="match status" value="1"/>
</dbReference>
<dbReference type="PANTHER" id="PTHR38700:SF1">
    <property type="entry name" value="PH DOMAIN-CONTAINING PROTEIN"/>
    <property type="match status" value="1"/>
</dbReference>
<feature type="region of interest" description="Disordered" evidence="1">
    <location>
        <begin position="272"/>
        <end position="296"/>
    </location>
</feature>
<feature type="compositionally biased region" description="Pro residues" evidence="1">
    <location>
        <begin position="712"/>
        <end position="722"/>
    </location>
</feature>
<dbReference type="Proteomes" id="UP000186601">
    <property type="component" value="Unassembled WGS sequence"/>
</dbReference>
<dbReference type="SUPFAM" id="SSF54236">
    <property type="entry name" value="Ubiquitin-like"/>
    <property type="match status" value="1"/>
</dbReference>
<evidence type="ECO:0000256" key="1">
    <source>
        <dbReference type="SAM" id="MobiDB-lite"/>
    </source>
</evidence>
<dbReference type="STRING" id="98765.A0A2R6RZA5"/>
<feature type="compositionally biased region" description="Low complexity" evidence="1">
    <location>
        <begin position="108"/>
        <end position="125"/>
    </location>
</feature>
<dbReference type="EMBL" id="MLYV02000135">
    <property type="protein sequence ID" value="PSS35372.1"/>
    <property type="molecule type" value="Genomic_DNA"/>
</dbReference>
<accession>A0A2R6RZA5</accession>
<feature type="region of interest" description="Disordered" evidence="1">
    <location>
        <begin position="93"/>
        <end position="125"/>
    </location>
</feature>
<keyword evidence="4" id="KW-1185">Reference proteome</keyword>
<feature type="compositionally biased region" description="Low complexity" evidence="1">
    <location>
        <begin position="313"/>
        <end position="336"/>
    </location>
</feature>
<dbReference type="Gene3D" id="2.30.29.30">
    <property type="entry name" value="Pleckstrin-homology domain (PH domain)/Phosphotyrosine-binding domain (PTB)"/>
    <property type="match status" value="1"/>
</dbReference>
<dbReference type="InterPro" id="IPR011993">
    <property type="entry name" value="PH-like_dom_sf"/>
</dbReference>
<dbReference type="SMART" id="SM00233">
    <property type="entry name" value="PH"/>
    <property type="match status" value="1"/>
</dbReference>
<evidence type="ECO:0000259" key="2">
    <source>
        <dbReference type="PROSITE" id="PS50003"/>
    </source>
</evidence>
<feature type="region of interest" description="Disordered" evidence="1">
    <location>
        <begin position="308"/>
        <end position="408"/>
    </location>
</feature>
<feature type="compositionally biased region" description="Polar residues" evidence="1">
    <location>
        <begin position="668"/>
        <end position="685"/>
    </location>
</feature>
<feature type="compositionally biased region" description="Acidic residues" evidence="1">
    <location>
        <begin position="514"/>
        <end position="527"/>
    </location>
</feature>
<feature type="compositionally biased region" description="Basic and acidic residues" evidence="1">
    <location>
        <begin position="804"/>
        <end position="817"/>
    </location>
</feature>
<feature type="region of interest" description="Disordered" evidence="1">
    <location>
        <begin position="420"/>
        <end position="826"/>
    </location>
</feature>
<dbReference type="InterPro" id="IPR029071">
    <property type="entry name" value="Ubiquitin-like_domsf"/>
</dbReference>
<proteinExistence type="predicted"/>
<dbReference type="SUPFAM" id="SSF50729">
    <property type="entry name" value="PH domain-like"/>
    <property type="match status" value="1"/>
</dbReference>
<feature type="compositionally biased region" description="Basic and acidic residues" evidence="1">
    <location>
        <begin position="496"/>
        <end position="506"/>
    </location>
</feature>
<reference evidence="3 4" key="1">
    <citation type="submission" date="2018-02" db="EMBL/GenBank/DDBJ databases">
        <title>Genome sequence of the basidiomycete white-rot fungus Phlebia centrifuga.</title>
        <authorList>
            <person name="Granchi Z."/>
            <person name="Peng M."/>
            <person name="de Vries R.P."/>
            <person name="Hilden K."/>
            <person name="Makela M.R."/>
            <person name="Grigoriev I."/>
            <person name="Riley R."/>
        </authorList>
    </citation>
    <scope>NUCLEOTIDE SEQUENCE [LARGE SCALE GENOMIC DNA]</scope>
    <source>
        <strain evidence="3 4">FBCC195</strain>
    </source>
</reference>
<feature type="region of interest" description="Disordered" evidence="1">
    <location>
        <begin position="212"/>
        <end position="237"/>
    </location>
</feature>
<dbReference type="PROSITE" id="PS50003">
    <property type="entry name" value="PH_DOMAIN"/>
    <property type="match status" value="1"/>
</dbReference>
<gene>
    <name evidence="3" type="ORF">PHLCEN_2v1667</name>
</gene>
<dbReference type="OrthoDB" id="43122at2759"/>
<feature type="compositionally biased region" description="Low complexity" evidence="1">
    <location>
        <begin position="217"/>
        <end position="226"/>
    </location>
</feature>
<comment type="caution">
    <text evidence="3">The sequence shown here is derived from an EMBL/GenBank/DDBJ whole genome shotgun (WGS) entry which is preliminary data.</text>
</comment>
<dbReference type="Gene3D" id="3.10.20.90">
    <property type="entry name" value="Phosphatidylinositol 3-kinase Catalytic Subunit, Chain A, domain 1"/>
    <property type="match status" value="1"/>
</dbReference>
<evidence type="ECO:0000313" key="3">
    <source>
        <dbReference type="EMBL" id="PSS35372.1"/>
    </source>
</evidence>
<dbReference type="PANTHER" id="PTHR38700">
    <property type="entry name" value="YALI0E22418P"/>
    <property type="match status" value="1"/>
</dbReference>
<feature type="compositionally biased region" description="Basic residues" evidence="1">
    <location>
        <begin position="577"/>
        <end position="586"/>
    </location>
</feature>
<dbReference type="AlphaFoldDB" id="A0A2R6RZA5"/>
<organism evidence="3 4">
    <name type="scientific">Hermanssonia centrifuga</name>
    <dbReference type="NCBI Taxonomy" id="98765"/>
    <lineage>
        <taxon>Eukaryota</taxon>
        <taxon>Fungi</taxon>
        <taxon>Dikarya</taxon>
        <taxon>Basidiomycota</taxon>
        <taxon>Agaricomycotina</taxon>
        <taxon>Agaricomycetes</taxon>
        <taxon>Polyporales</taxon>
        <taxon>Meruliaceae</taxon>
        <taxon>Hermanssonia</taxon>
    </lineage>
</organism>
<protein>
    <recommendedName>
        <fullName evidence="2">PH domain-containing protein</fullName>
    </recommendedName>
</protein>
<name>A0A2R6RZA5_9APHY</name>
<feature type="compositionally biased region" description="Low complexity" evidence="1">
    <location>
        <begin position="377"/>
        <end position="396"/>
    </location>
</feature>
<sequence length="1107" mass="120826">MEQSSHYTTTYTTPCTSAKADAWSVQIIWPNPTSPSLHQTCFWIASFFAVIIYSGENEHPRSEGEYLTVSCFPLLIQVVVCQVKRGRVGATLPAEPWDAPLSDDEVGSHPNSQSPSRSKSPSTLNSLRDSYVLIEEPNSLDTDEDESSLPYLDASEPQEPLFRGVSSSLFAPVQSPGLLNESTAASVHPQVDPSASLDLYFNAPFDDLPAIHTEDVSSSPETSFPSTPEPPREFPSHGSYLDTFSHRSTSIYTDIPSTLDYDLVHALSRLARTPSPQPEGAPCSLLTPDESTCEFQPGTSAQTIRNIVRPESTLRPRTLSSSSDTVSSTSDMDTLSPKTSSSRLSGSDPRASRYSENSDGAEFLSFPNSSSDDEESVYLSASFSRSSSIRENQSSGPLSHVGESADTDSGVDITARLSAIHDHSEPGSSRYVSADEYVDAGEGTSRGHGARSYNVGSSDGGQRSRAGPSDGYRSTGNFGQGGGGRGRGRDDDDDDGDRRGRGRPDVAHVYPSTSEDEESSEDEEEEDFAPRATSSRIVNQDIPLSSDDDVPLAQKIPSALNAQRTIRRQVREEHDQRKRAKSLRQPHHTDNRSQATPLPRLHGESISAGRAPRSSSPDAMPQVPRPRPRTNTMPSKASGPFSAGELTTKLLGVATAVPPLPSPRAVSSGHTSQELPSTQTPSSPKYGSFDLRHGHSVRAQGPIERYTTAPRSPMPEGIPPSQAPLRPMRSFHRPQTAGAENEIAPPVPVNSGARLGRSATSAGRRRPDEHNPPPPPPGSFPLPNQEANASLDRKRSSRSHSRKPSADRSRPSAEMERPPLPPLPLTEMKPVTMWQQRMFISNLQRFCQVELTQSSTARDVLEILQNQGALDNGAATGWMVWEVCQDFGMERPIRSFEVLTEVCNSWIADKTVNVLMAKKTLLAPKLSRAAIPSSSPLCSGFVQHEYKRGKWQKRWMELREHSLWLSKREGGKDQVNLCSMNNFDAYVVTRVSKAPKGFVFAVKSTDNISYFESTADYIHMFTCSEKEGENWLEKILLARSYVLHQERNVLSTNTAIAGAGAGLSRAGTRKHPRPSQPLVNFGQQIVPEPSPMAPVFEPGSLLAKRTL</sequence>
<feature type="domain" description="PH" evidence="2">
    <location>
        <begin position="935"/>
        <end position="1040"/>
    </location>
</feature>
<dbReference type="InterPro" id="IPR001849">
    <property type="entry name" value="PH_domain"/>
</dbReference>
<evidence type="ECO:0000313" key="4">
    <source>
        <dbReference type="Proteomes" id="UP000186601"/>
    </source>
</evidence>